<keyword evidence="4" id="KW-0479">Metal-binding</keyword>
<dbReference type="SUPFAM" id="SSF49503">
    <property type="entry name" value="Cupredoxins"/>
    <property type="match status" value="3"/>
</dbReference>
<keyword evidence="11" id="KW-0812">Transmembrane</keyword>
<name>A0A2G5D0K9_AQUCA</name>
<dbReference type="OrthoDB" id="262547at2759"/>
<keyword evidence="6" id="KW-0256">Endoplasmic reticulum</keyword>
<keyword evidence="16" id="KW-1185">Reference proteome</keyword>
<dbReference type="CDD" id="cd13868">
    <property type="entry name" value="CuRO_2_CotA_like"/>
    <property type="match status" value="1"/>
</dbReference>
<dbReference type="Proteomes" id="UP000230069">
    <property type="component" value="Unassembled WGS sequence"/>
</dbReference>
<evidence type="ECO:0000259" key="14">
    <source>
        <dbReference type="Pfam" id="PF07732"/>
    </source>
</evidence>
<keyword evidence="9 11" id="KW-0472">Membrane</keyword>
<evidence type="ECO:0000259" key="12">
    <source>
        <dbReference type="Pfam" id="PF00394"/>
    </source>
</evidence>
<evidence type="ECO:0000256" key="11">
    <source>
        <dbReference type="SAM" id="Phobius"/>
    </source>
</evidence>
<keyword evidence="10" id="KW-0325">Glycoprotein</keyword>
<reference evidence="15 16" key="1">
    <citation type="submission" date="2017-09" db="EMBL/GenBank/DDBJ databases">
        <title>WGS assembly of Aquilegia coerulea Goldsmith.</title>
        <authorList>
            <person name="Hodges S."/>
            <person name="Kramer E."/>
            <person name="Nordborg M."/>
            <person name="Tomkins J."/>
            <person name="Borevitz J."/>
            <person name="Derieg N."/>
            <person name="Yan J."/>
            <person name="Mihaltcheva S."/>
            <person name="Hayes R.D."/>
            <person name="Rokhsar D."/>
        </authorList>
    </citation>
    <scope>NUCLEOTIDE SEQUENCE [LARGE SCALE GENOMIC DNA]</scope>
    <source>
        <strain evidence="16">cv. Goldsmith</strain>
    </source>
</reference>
<feature type="domain" description="Plastocyanin-like" evidence="13">
    <location>
        <begin position="453"/>
        <end position="609"/>
    </location>
</feature>
<evidence type="ECO:0000313" key="15">
    <source>
        <dbReference type="EMBL" id="PIA37049.1"/>
    </source>
</evidence>
<evidence type="ECO:0008006" key="17">
    <source>
        <dbReference type="Google" id="ProtNLM"/>
    </source>
</evidence>
<sequence>MYTPYIYFLLSFSTSTFSYIYSSSFSSACCSVKKMEFRFVMNMGVLLFLLVSLFFTENTRLADGSALLSPSKLTMFVDELPDMPRIQGYNTNDGVNLPKSLKIGMYHKRWKFHRDLPPSQVFAYGASKKMATVPGPTIEALHGVDTYVTWRNHLPAKHILPWDPTIPTAIPVTGKGIPTVVHLHGGIDEPESDGHSYSWFTAEFKERGPSWTKRKYHYHNVQHPGNLWYHDHAMGLTRVNLLAGLIGTYIIRDPNVEAPLGLPHGHEFDRPLVVFDRSFRMDGSIYMNGTGNNPSIHPQWQPEYFGDAIIVNGKAWPKLTVRRRKYRFRILNASNARFFRFYFTNGMRFIHVGSDSAYLAHPEVSRKLLLAPSEFADVIVDFSTSDSNEVILANDAAYPFPTGDPVDEVNDKVMKFIVKPENVVDTSRVPARLMRYPLPDISTAAKTRYIAMYEYTSSTDEPTHLYLNGKSYDEPATEIPKAGTSEIWNVINLTEDNHPLHIHLGMFVALEQRELVNVEEFKACMNKMNDAIKCNIDKYATGRKIIVSTHETGWKNVYKMTPGCITKILVQFSFIHSNTSYPFNVTAEPGYVYHCHILDHEDNAMMRPLKFTT</sequence>
<evidence type="ECO:0000256" key="3">
    <source>
        <dbReference type="ARBA" id="ARBA00010609"/>
    </source>
</evidence>
<keyword evidence="11" id="KW-1133">Transmembrane helix</keyword>
<evidence type="ECO:0000256" key="6">
    <source>
        <dbReference type="ARBA" id="ARBA00022824"/>
    </source>
</evidence>
<organism evidence="15 16">
    <name type="scientific">Aquilegia coerulea</name>
    <name type="common">Rocky mountain columbine</name>
    <dbReference type="NCBI Taxonomy" id="218851"/>
    <lineage>
        <taxon>Eukaryota</taxon>
        <taxon>Viridiplantae</taxon>
        <taxon>Streptophyta</taxon>
        <taxon>Embryophyta</taxon>
        <taxon>Tracheophyta</taxon>
        <taxon>Spermatophyta</taxon>
        <taxon>Magnoliopsida</taxon>
        <taxon>Ranunculales</taxon>
        <taxon>Ranunculaceae</taxon>
        <taxon>Thalictroideae</taxon>
        <taxon>Aquilegia</taxon>
    </lineage>
</organism>
<evidence type="ECO:0000256" key="1">
    <source>
        <dbReference type="ARBA" id="ARBA00001935"/>
    </source>
</evidence>
<evidence type="ECO:0000256" key="4">
    <source>
        <dbReference type="ARBA" id="ARBA00022723"/>
    </source>
</evidence>
<gene>
    <name evidence="15" type="ORF">AQUCO_03100063v1</name>
</gene>
<evidence type="ECO:0000256" key="5">
    <source>
        <dbReference type="ARBA" id="ARBA00022729"/>
    </source>
</evidence>
<proteinExistence type="inferred from homology"/>
<feature type="domain" description="Plastocyanin-like" evidence="12">
    <location>
        <begin position="287"/>
        <end position="393"/>
    </location>
</feature>
<keyword evidence="8" id="KW-0186">Copper</keyword>
<dbReference type="Pfam" id="PF07732">
    <property type="entry name" value="Cu-oxidase_3"/>
    <property type="match status" value="1"/>
</dbReference>
<evidence type="ECO:0000313" key="16">
    <source>
        <dbReference type="Proteomes" id="UP000230069"/>
    </source>
</evidence>
<dbReference type="GO" id="GO:0005507">
    <property type="term" value="F:copper ion binding"/>
    <property type="evidence" value="ECO:0007669"/>
    <property type="project" value="InterPro"/>
</dbReference>
<dbReference type="InParanoid" id="A0A2G5D0K9"/>
<dbReference type="PANTHER" id="PTHR48461">
    <property type="entry name" value="MULTICOPPER OXIDASE LPR1-LIKE"/>
    <property type="match status" value="1"/>
</dbReference>
<dbReference type="InterPro" id="IPR008972">
    <property type="entry name" value="Cupredoxin"/>
</dbReference>
<dbReference type="PANTHER" id="PTHR48461:SF1">
    <property type="entry name" value="MULTICOPPER OXIDASE LPR1-LIKE"/>
    <property type="match status" value="1"/>
</dbReference>
<dbReference type="GO" id="GO:0016036">
    <property type="term" value="P:cellular response to phosphate starvation"/>
    <property type="evidence" value="ECO:0007669"/>
    <property type="project" value="InterPro"/>
</dbReference>
<comment type="similarity">
    <text evidence="3">Belongs to the multicopper oxidase family.</text>
</comment>
<evidence type="ECO:0000259" key="13">
    <source>
        <dbReference type="Pfam" id="PF07731"/>
    </source>
</evidence>
<keyword evidence="7" id="KW-0560">Oxidoreductase</keyword>
<dbReference type="InterPro" id="IPR011707">
    <property type="entry name" value="Cu-oxidase-like_N"/>
</dbReference>
<dbReference type="GO" id="GO:0010073">
    <property type="term" value="P:meristem maintenance"/>
    <property type="evidence" value="ECO:0007669"/>
    <property type="project" value="UniProtKB-ARBA"/>
</dbReference>
<comment type="subcellular location">
    <subcellularLocation>
        <location evidence="2">Endoplasmic reticulum membrane</location>
        <topology evidence="2">Peripheral membrane protein</topology>
    </subcellularLocation>
</comment>
<dbReference type="FunCoup" id="A0A2G5D0K9">
    <property type="interactions" value="40"/>
</dbReference>
<dbReference type="GO" id="GO:0016491">
    <property type="term" value="F:oxidoreductase activity"/>
    <property type="evidence" value="ECO:0007669"/>
    <property type="project" value="UniProtKB-KW"/>
</dbReference>
<feature type="transmembrane region" description="Helical" evidence="11">
    <location>
        <begin position="37"/>
        <end position="55"/>
    </location>
</feature>
<dbReference type="FunFam" id="2.60.40.420:FF:000087">
    <property type="entry name" value="Spore coat protein A"/>
    <property type="match status" value="1"/>
</dbReference>
<dbReference type="FunFam" id="2.60.40.420:FF:000102">
    <property type="entry name" value="Multi-copper oxidase type I family protein"/>
    <property type="match status" value="1"/>
</dbReference>
<evidence type="ECO:0000256" key="2">
    <source>
        <dbReference type="ARBA" id="ARBA00004406"/>
    </source>
</evidence>
<protein>
    <recommendedName>
        <fullName evidence="17">Plastocyanin-like domain-containing protein</fullName>
    </recommendedName>
</protein>
<keyword evidence="5" id="KW-0732">Signal</keyword>
<dbReference type="Pfam" id="PF07731">
    <property type="entry name" value="Cu-oxidase_2"/>
    <property type="match status" value="1"/>
</dbReference>
<dbReference type="InterPro" id="IPR001117">
    <property type="entry name" value="Cu-oxidase_2nd"/>
</dbReference>
<dbReference type="CDD" id="cd13844">
    <property type="entry name" value="CuRO_1_BOD_CotA_like"/>
    <property type="match status" value="1"/>
</dbReference>
<dbReference type="PROSITE" id="PS00080">
    <property type="entry name" value="MULTICOPPER_OXIDASE2"/>
    <property type="match status" value="1"/>
</dbReference>
<dbReference type="Pfam" id="PF00394">
    <property type="entry name" value="Cu-oxidase"/>
    <property type="match status" value="1"/>
</dbReference>
<dbReference type="InterPro" id="IPR052152">
    <property type="entry name" value="LPR1/LPR2"/>
</dbReference>
<evidence type="ECO:0000256" key="10">
    <source>
        <dbReference type="ARBA" id="ARBA00023180"/>
    </source>
</evidence>
<dbReference type="FunFam" id="2.60.40.420:FF:000081">
    <property type="entry name" value="Spore coat protein A"/>
    <property type="match status" value="1"/>
</dbReference>
<evidence type="ECO:0000256" key="9">
    <source>
        <dbReference type="ARBA" id="ARBA00023136"/>
    </source>
</evidence>
<dbReference type="GO" id="GO:0005789">
    <property type="term" value="C:endoplasmic reticulum membrane"/>
    <property type="evidence" value="ECO:0007669"/>
    <property type="project" value="UniProtKB-SubCell"/>
</dbReference>
<dbReference type="InterPro" id="IPR011706">
    <property type="entry name" value="Cu-oxidase_C"/>
</dbReference>
<dbReference type="AlphaFoldDB" id="A0A2G5D0K9"/>
<dbReference type="InterPro" id="IPR002355">
    <property type="entry name" value="Cu_oxidase_Cu_BS"/>
</dbReference>
<evidence type="ECO:0000256" key="7">
    <source>
        <dbReference type="ARBA" id="ARBA00023002"/>
    </source>
</evidence>
<feature type="domain" description="Plastocyanin-like" evidence="14">
    <location>
        <begin position="178"/>
        <end position="255"/>
    </location>
</feature>
<dbReference type="CDD" id="cd13891">
    <property type="entry name" value="CuRO_3_CotA_like"/>
    <property type="match status" value="1"/>
</dbReference>
<dbReference type="Gene3D" id="2.60.40.420">
    <property type="entry name" value="Cupredoxins - blue copper proteins"/>
    <property type="match status" value="3"/>
</dbReference>
<comment type="cofactor">
    <cofactor evidence="1">
        <name>Cu cation</name>
        <dbReference type="ChEBI" id="CHEBI:23378"/>
    </cofactor>
</comment>
<feature type="transmembrane region" description="Helical" evidence="11">
    <location>
        <begin position="6"/>
        <end position="25"/>
    </location>
</feature>
<dbReference type="STRING" id="218851.A0A2G5D0K9"/>
<accession>A0A2G5D0K9</accession>
<dbReference type="EMBL" id="KZ305048">
    <property type="protein sequence ID" value="PIA37049.1"/>
    <property type="molecule type" value="Genomic_DNA"/>
</dbReference>
<evidence type="ECO:0000256" key="8">
    <source>
        <dbReference type="ARBA" id="ARBA00023008"/>
    </source>
</evidence>